<dbReference type="Gene3D" id="3.30.160.60">
    <property type="entry name" value="Classic Zinc Finger"/>
    <property type="match status" value="10"/>
</dbReference>
<name>A0A1D2MMJ3_ORCCI</name>
<dbReference type="PANTHER" id="PTHR24393">
    <property type="entry name" value="ZINC FINGER PROTEIN"/>
    <property type="match status" value="1"/>
</dbReference>
<dbReference type="GO" id="GO:0000978">
    <property type="term" value="F:RNA polymerase II cis-regulatory region sequence-specific DNA binding"/>
    <property type="evidence" value="ECO:0007669"/>
    <property type="project" value="TreeGrafter"/>
</dbReference>
<dbReference type="PROSITE" id="PS50157">
    <property type="entry name" value="ZINC_FINGER_C2H2_2"/>
    <property type="match status" value="11"/>
</dbReference>
<evidence type="ECO:0000259" key="10">
    <source>
        <dbReference type="PROSITE" id="PS50157"/>
    </source>
</evidence>
<evidence type="ECO:0000313" key="12">
    <source>
        <dbReference type="Proteomes" id="UP000094527"/>
    </source>
</evidence>
<dbReference type="SMART" id="SM00355">
    <property type="entry name" value="ZnF_C2H2"/>
    <property type="match status" value="14"/>
</dbReference>
<organism evidence="11 12">
    <name type="scientific">Orchesella cincta</name>
    <name type="common">Springtail</name>
    <name type="synonym">Podura cincta</name>
    <dbReference type="NCBI Taxonomy" id="48709"/>
    <lineage>
        <taxon>Eukaryota</taxon>
        <taxon>Metazoa</taxon>
        <taxon>Ecdysozoa</taxon>
        <taxon>Arthropoda</taxon>
        <taxon>Hexapoda</taxon>
        <taxon>Collembola</taxon>
        <taxon>Entomobryomorpha</taxon>
        <taxon>Entomobryoidea</taxon>
        <taxon>Orchesellidae</taxon>
        <taxon>Orchesellinae</taxon>
        <taxon>Orchesella</taxon>
    </lineage>
</organism>
<evidence type="ECO:0000256" key="9">
    <source>
        <dbReference type="SAM" id="MobiDB-lite"/>
    </source>
</evidence>
<feature type="compositionally biased region" description="Polar residues" evidence="9">
    <location>
        <begin position="55"/>
        <end position="64"/>
    </location>
</feature>
<dbReference type="InterPro" id="IPR013087">
    <property type="entry name" value="Znf_C2H2_type"/>
</dbReference>
<protein>
    <submittedName>
        <fullName evidence="11">Gastrula zinc finger protein xFG20-1</fullName>
    </submittedName>
</protein>
<feature type="domain" description="C2H2-type" evidence="10">
    <location>
        <begin position="732"/>
        <end position="759"/>
    </location>
</feature>
<dbReference type="FunFam" id="3.30.160.60:FF:001732">
    <property type="entry name" value="Zgc:162936"/>
    <property type="match status" value="1"/>
</dbReference>
<dbReference type="GO" id="GO:0001228">
    <property type="term" value="F:DNA-binding transcription activator activity, RNA polymerase II-specific"/>
    <property type="evidence" value="ECO:0007669"/>
    <property type="project" value="TreeGrafter"/>
</dbReference>
<evidence type="ECO:0000256" key="6">
    <source>
        <dbReference type="ARBA" id="ARBA00023125"/>
    </source>
</evidence>
<evidence type="ECO:0000256" key="5">
    <source>
        <dbReference type="ARBA" id="ARBA00022833"/>
    </source>
</evidence>
<dbReference type="STRING" id="48709.A0A1D2MMJ3"/>
<evidence type="ECO:0000256" key="1">
    <source>
        <dbReference type="ARBA" id="ARBA00004123"/>
    </source>
</evidence>
<dbReference type="AlphaFoldDB" id="A0A1D2MMJ3"/>
<reference evidence="11 12" key="1">
    <citation type="journal article" date="2016" name="Genome Biol. Evol.">
        <title>Gene Family Evolution Reflects Adaptation to Soil Environmental Stressors in the Genome of the Collembolan Orchesella cincta.</title>
        <authorList>
            <person name="Faddeeva-Vakhrusheva A."/>
            <person name="Derks M.F."/>
            <person name="Anvar S.Y."/>
            <person name="Agamennone V."/>
            <person name="Suring W."/>
            <person name="Smit S."/>
            <person name="van Straalen N.M."/>
            <person name="Roelofs D."/>
        </authorList>
    </citation>
    <scope>NUCLEOTIDE SEQUENCE [LARGE SCALE GENOMIC DNA]</scope>
    <source>
        <tissue evidence="11">Mixed pool</tissue>
    </source>
</reference>
<dbReference type="EMBL" id="LJIJ01000848">
    <property type="protein sequence ID" value="ODM94178.1"/>
    <property type="molecule type" value="Genomic_DNA"/>
</dbReference>
<dbReference type="Pfam" id="PF00096">
    <property type="entry name" value="zf-C2H2"/>
    <property type="match status" value="6"/>
</dbReference>
<proteinExistence type="predicted"/>
<dbReference type="PANTHER" id="PTHR24393:SF34">
    <property type="entry name" value="PR_SET DOMAIN 13"/>
    <property type="match status" value="1"/>
</dbReference>
<evidence type="ECO:0000256" key="7">
    <source>
        <dbReference type="ARBA" id="ARBA00023242"/>
    </source>
</evidence>
<dbReference type="GO" id="GO:0005694">
    <property type="term" value="C:chromosome"/>
    <property type="evidence" value="ECO:0007669"/>
    <property type="project" value="UniProtKB-ARBA"/>
</dbReference>
<dbReference type="OMA" id="TDRPFCC"/>
<gene>
    <name evidence="11" type="ORF">Ocin01_12501</name>
</gene>
<keyword evidence="5" id="KW-0862">Zinc</keyword>
<feature type="region of interest" description="Disordered" evidence="9">
    <location>
        <begin position="53"/>
        <end position="91"/>
    </location>
</feature>
<keyword evidence="6" id="KW-0238">DNA-binding</keyword>
<dbReference type="FunFam" id="3.30.160.60:FF:001498">
    <property type="entry name" value="Zinc finger protein 404"/>
    <property type="match status" value="1"/>
</dbReference>
<evidence type="ECO:0000313" key="11">
    <source>
        <dbReference type="EMBL" id="ODM94178.1"/>
    </source>
</evidence>
<feature type="compositionally biased region" description="Basic and acidic residues" evidence="9">
    <location>
        <begin position="496"/>
        <end position="505"/>
    </location>
</feature>
<feature type="compositionally biased region" description="Polar residues" evidence="9">
    <location>
        <begin position="508"/>
        <end position="519"/>
    </location>
</feature>
<feature type="domain" description="C2H2-type" evidence="10">
    <location>
        <begin position="466"/>
        <end position="494"/>
    </location>
</feature>
<feature type="domain" description="C2H2-type" evidence="10">
    <location>
        <begin position="703"/>
        <end position="730"/>
    </location>
</feature>
<feature type="domain" description="C2H2-type" evidence="10">
    <location>
        <begin position="860"/>
        <end position="887"/>
    </location>
</feature>
<feature type="domain" description="C2H2-type" evidence="10">
    <location>
        <begin position="621"/>
        <end position="649"/>
    </location>
</feature>
<feature type="domain" description="C2H2-type" evidence="10">
    <location>
        <begin position="832"/>
        <end position="859"/>
    </location>
</feature>
<sequence>MQSDRSRVAAAEDNSRVQKKLLSCCANCSRAFHNNEEKITEIVGKYPPNHYGKSAQFSQNNGNKCFNGGNRSGDDLDRSVPETGAASGNDEQHQELLLLISDNDADQMNLANGGLNPGIIKTEATTTTAIVFVTASGTGFEGHHDLRSHDEYQNEGLLLGNGGRRNGNQDESTALFLTMSGNEDNDDEEKVDGFRVTILEAMSIVFGFPLGEGGDTLPFRKGEPCALCQDCGHWMTALYQAFQELQNLADETAYISKGLNTLHETITKAFAVDDDKTNYSGRGKKRASSTKEKHNLKTQDVQQSVATTRLEKSLSTDSINASLDEENVCHDYPSSPDLTQTIAEGSTEVITESGQKIRTSTRTRKIKRPTDFGEIPSISTREEIVSSVRGPNLKNNYLRAASVSEKSEDLDVLLLEMCGDAYYNESNLETQPDGKFKCPDSTCLKAFKNLKMLNRHALLHDLERPYNCLKCGIDFKNKQAIKEHILRGHQPANKEQLSRKLRDRPAPTISSKPQPQKKFSQLRKKYSKLKKEKQKCDHCDAEFLNKRGFKKHLASHRKDSVPSRCTTCDQTFPSIPALTHHVNDVHEKKVKDIHCPECGSPHSDYNELETHFESVHKESLNQCFSCPKSFYSLSYLELHRQTVHKLELAEGGTAQAEAILSDILMNHDGDDETEPGERKQDGLLKITSSHSLATSTSSKTGPFKCNKCGEVFKHKKPYNLHVLFHNEAEPQFGCSQCPKRFFQAKGLKTHMLVHTSDNPQVCKDCDRVFARPDHLRRHREVIHCQDRDKKPKRIYKKGNKMTEHRCKECEKTFTRKEYLRLHMRIHTGEKPYMCSICGKTFRDPRNHAQHLVTHKTDRPFCCSVCGLTFKRAHHLHDHEGTHRDDVARPFVCTLPFCGKAFKLRKHLISHELVHTGSRDHSCNVCGKAFNRKDNLRQHINKVHGKDLASVEIPPPPQKAVESRSQIKQEQLKTSSEQPVAKTSGVPIVVSTAGGVVGNPLTEVLQIIPVTSLTTLPSSAVIQATLAPNAITHFTYTHL</sequence>
<feature type="region of interest" description="Disordered" evidence="9">
    <location>
        <begin position="486"/>
        <end position="521"/>
    </location>
</feature>
<keyword evidence="12" id="KW-1185">Reference proteome</keyword>
<dbReference type="OrthoDB" id="427030at2759"/>
<dbReference type="GO" id="GO:0008270">
    <property type="term" value="F:zinc ion binding"/>
    <property type="evidence" value="ECO:0007669"/>
    <property type="project" value="UniProtKB-KW"/>
</dbReference>
<dbReference type="FunFam" id="3.30.160.60:FF:000100">
    <property type="entry name" value="Zinc finger 45-like"/>
    <property type="match status" value="1"/>
</dbReference>
<dbReference type="SUPFAM" id="SSF57667">
    <property type="entry name" value="beta-beta-alpha zinc fingers"/>
    <property type="match status" value="8"/>
</dbReference>
<feature type="domain" description="C2H2-type" evidence="10">
    <location>
        <begin position="436"/>
        <end position="465"/>
    </location>
</feature>
<feature type="domain" description="C2H2-type" evidence="10">
    <location>
        <begin position="890"/>
        <end position="919"/>
    </location>
</feature>
<keyword evidence="3" id="KW-0677">Repeat</keyword>
<dbReference type="GO" id="GO:0000122">
    <property type="term" value="P:negative regulation of transcription by RNA polymerase II"/>
    <property type="evidence" value="ECO:0007669"/>
    <property type="project" value="UniProtKB-ARBA"/>
</dbReference>
<keyword evidence="7" id="KW-0539">Nucleus</keyword>
<evidence type="ECO:0000256" key="3">
    <source>
        <dbReference type="ARBA" id="ARBA00022737"/>
    </source>
</evidence>
<dbReference type="InterPro" id="IPR036236">
    <property type="entry name" value="Znf_C2H2_sf"/>
</dbReference>
<dbReference type="PROSITE" id="PS00028">
    <property type="entry name" value="ZINC_FINGER_C2H2_1"/>
    <property type="match status" value="13"/>
</dbReference>
<evidence type="ECO:0000256" key="8">
    <source>
        <dbReference type="PROSITE-ProRule" id="PRU00042"/>
    </source>
</evidence>
<comment type="subcellular location">
    <subcellularLocation>
        <location evidence="1">Nucleus</location>
    </subcellularLocation>
</comment>
<evidence type="ECO:0000256" key="4">
    <source>
        <dbReference type="ARBA" id="ARBA00022771"/>
    </source>
</evidence>
<keyword evidence="2" id="KW-0479">Metal-binding</keyword>
<dbReference type="GO" id="GO:0005634">
    <property type="term" value="C:nucleus"/>
    <property type="evidence" value="ECO:0007669"/>
    <property type="project" value="UniProtKB-SubCell"/>
</dbReference>
<feature type="domain" description="C2H2-type" evidence="10">
    <location>
        <begin position="804"/>
        <end position="831"/>
    </location>
</feature>
<feature type="domain" description="C2H2-type" evidence="10">
    <location>
        <begin position="920"/>
        <end position="948"/>
    </location>
</feature>
<feature type="domain" description="C2H2-type" evidence="10">
    <location>
        <begin position="760"/>
        <end position="788"/>
    </location>
</feature>
<keyword evidence="4 8" id="KW-0863">Zinc-finger</keyword>
<dbReference type="Proteomes" id="UP000094527">
    <property type="component" value="Unassembled WGS sequence"/>
</dbReference>
<comment type="caution">
    <text evidence="11">The sequence shown here is derived from an EMBL/GenBank/DDBJ whole genome shotgun (WGS) entry which is preliminary data.</text>
</comment>
<dbReference type="FunFam" id="3.30.160.60:FF:001465">
    <property type="entry name" value="Zinc finger protein 560"/>
    <property type="match status" value="1"/>
</dbReference>
<evidence type="ECO:0000256" key="2">
    <source>
        <dbReference type="ARBA" id="ARBA00022723"/>
    </source>
</evidence>
<accession>A0A1D2MMJ3</accession>
<feature type="region of interest" description="Disordered" evidence="9">
    <location>
        <begin position="277"/>
        <end position="299"/>
    </location>
</feature>